<gene>
    <name evidence="5" type="ORF">AB1300_21085</name>
</gene>
<dbReference type="EMBL" id="JBFRHK010000017">
    <property type="protein sequence ID" value="MEX3747607.1"/>
    <property type="molecule type" value="Genomic_DNA"/>
</dbReference>
<accession>A0ABV3W3B3</accession>
<dbReference type="PROSITE" id="PS51272">
    <property type="entry name" value="SLH"/>
    <property type="match status" value="3"/>
</dbReference>
<dbReference type="PANTHER" id="PTHR43308">
    <property type="entry name" value="OUTER MEMBRANE PROTEIN ALPHA-RELATED"/>
    <property type="match status" value="1"/>
</dbReference>
<feature type="domain" description="Fibronectin type-III" evidence="3">
    <location>
        <begin position="273"/>
        <end position="360"/>
    </location>
</feature>
<protein>
    <submittedName>
        <fullName evidence="5">S-layer homology domain-containing protein</fullName>
    </submittedName>
</protein>
<dbReference type="SUPFAM" id="SSF49265">
    <property type="entry name" value="Fibronectin type III"/>
    <property type="match status" value="1"/>
</dbReference>
<evidence type="ECO:0000313" key="6">
    <source>
        <dbReference type="Proteomes" id="UP001558534"/>
    </source>
</evidence>
<dbReference type="CDD" id="cd00063">
    <property type="entry name" value="FN3"/>
    <property type="match status" value="1"/>
</dbReference>
<dbReference type="Pfam" id="PF00041">
    <property type="entry name" value="fn3"/>
    <property type="match status" value="1"/>
</dbReference>
<dbReference type="Gene3D" id="2.60.40.10">
    <property type="entry name" value="Immunoglobulins"/>
    <property type="match status" value="1"/>
</dbReference>
<dbReference type="Pfam" id="PF13472">
    <property type="entry name" value="Lipase_GDSL_2"/>
    <property type="match status" value="1"/>
</dbReference>
<keyword evidence="6" id="KW-1185">Reference proteome</keyword>
<dbReference type="Proteomes" id="UP001558534">
    <property type="component" value="Unassembled WGS sequence"/>
</dbReference>
<reference evidence="5 6" key="1">
    <citation type="submission" date="2024-07" db="EMBL/GenBank/DDBJ databases">
        <title>Characterization of a bacterium isolated from hydrolysated instant sea cucumber by whole-genome sequencing and metabolomics.</title>
        <authorList>
            <person name="Luo X."/>
            <person name="Zhang Z."/>
            <person name="Zheng Z."/>
            <person name="Zhang W."/>
            <person name="Ming T."/>
            <person name="Jiao L."/>
            <person name="Su X."/>
            <person name="Kong F."/>
            <person name="Xu J."/>
        </authorList>
    </citation>
    <scope>NUCLEOTIDE SEQUENCE [LARGE SCALE GENOMIC DNA]</scope>
    <source>
        <strain evidence="5 6">XL-2024</strain>
    </source>
</reference>
<dbReference type="InterPro" id="IPR036514">
    <property type="entry name" value="SGNH_hydro_sf"/>
</dbReference>
<dbReference type="InterPro" id="IPR036116">
    <property type="entry name" value="FN3_sf"/>
</dbReference>
<feature type="domain" description="SLH" evidence="4">
    <location>
        <begin position="422"/>
        <end position="480"/>
    </location>
</feature>
<dbReference type="SUPFAM" id="SSF52266">
    <property type="entry name" value="SGNH hydrolase"/>
    <property type="match status" value="1"/>
</dbReference>
<dbReference type="Pfam" id="PF00395">
    <property type="entry name" value="SLH"/>
    <property type="match status" value="3"/>
</dbReference>
<evidence type="ECO:0000259" key="3">
    <source>
        <dbReference type="PROSITE" id="PS50853"/>
    </source>
</evidence>
<feature type="signal peptide" evidence="2">
    <location>
        <begin position="1"/>
        <end position="27"/>
    </location>
</feature>
<feature type="domain" description="SLH" evidence="4">
    <location>
        <begin position="358"/>
        <end position="421"/>
    </location>
</feature>
<evidence type="ECO:0000313" key="5">
    <source>
        <dbReference type="EMBL" id="MEX3747607.1"/>
    </source>
</evidence>
<dbReference type="InterPro" id="IPR013783">
    <property type="entry name" value="Ig-like_fold"/>
</dbReference>
<feature type="domain" description="SLH" evidence="4">
    <location>
        <begin position="483"/>
        <end position="544"/>
    </location>
</feature>
<evidence type="ECO:0000256" key="1">
    <source>
        <dbReference type="ARBA" id="ARBA00022729"/>
    </source>
</evidence>
<dbReference type="InterPro" id="IPR051465">
    <property type="entry name" value="Cell_Envelope_Struct_Comp"/>
</dbReference>
<evidence type="ECO:0000259" key="4">
    <source>
        <dbReference type="PROSITE" id="PS51272"/>
    </source>
</evidence>
<comment type="caution">
    <text evidence="5">The sequence shown here is derived from an EMBL/GenBank/DDBJ whole genome shotgun (WGS) entry which is preliminary data.</text>
</comment>
<sequence>MQLSKKFRFLAAGVLVSQLAMPVGANAMEQRDYIAPSWVAQADYVALGDSLAHGMNELGIIGLGYADFVAQALQQDGFITSYNKGFAYSGYTTKNVLEDIQNDVEKPVTGFGYQSDKVKLRTSIKEAEIITLTAGANDLIPILKESQTTGINAAAMLKASQGAIKNIAAILEEIKKINPNAQVYVMGYYNSFPYYSEDLQKQFKMLLTVMNTTIKTTVEKAGAIFVPTYDIIAKDVPSYLPNPENIHLSEAGYLAVANEAFLPAIKESTLWDVSKAIQVNIKDSTTVKLSWQEATDNVGVTNYNVYVNGELAFTQNADTTAITLDKLSKNTAYTVNVKAVDAAGNESVQSPTVTFTTERALSFTDIENHWAKEFILKAAEEGIMKGYADGTFRPEQNVTRAQAASILVRSLGLTTKEQAPFTDISSYDVGTQSEIAAAYAYGLVKGTGEKFNPGQPVTRAQLALMINRAYEHQLKHPYAVKGKAPFSDIASYNEETKRAITMLYEQGIVRGSEGKFSPEAPTKRSHTAKIFVNFSSLLKNTEVK</sequence>
<name>A0ABV3W3B3_9BACI</name>
<keyword evidence="1 2" id="KW-0732">Signal</keyword>
<dbReference type="InterPro" id="IPR013830">
    <property type="entry name" value="SGNH_hydro"/>
</dbReference>
<dbReference type="RefSeq" id="WP_368638130.1">
    <property type="nucleotide sequence ID" value="NZ_JBFRHK010000017.1"/>
</dbReference>
<dbReference type="Gene3D" id="3.40.50.1110">
    <property type="entry name" value="SGNH hydrolase"/>
    <property type="match status" value="1"/>
</dbReference>
<dbReference type="InterPro" id="IPR001119">
    <property type="entry name" value="SLH_dom"/>
</dbReference>
<dbReference type="SMART" id="SM00060">
    <property type="entry name" value="FN3"/>
    <property type="match status" value="1"/>
</dbReference>
<evidence type="ECO:0000256" key="2">
    <source>
        <dbReference type="SAM" id="SignalP"/>
    </source>
</evidence>
<feature type="chain" id="PRO_5046671952" evidence="2">
    <location>
        <begin position="28"/>
        <end position="544"/>
    </location>
</feature>
<dbReference type="PROSITE" id="PS50853">
    <property type="entry name" value="FN3"/>
    <property type="match status" value="1"/>
</dbReference>
<organism evidence="5 6">
    <name type="scientific">Lysinibacillus xylanilyticus</name>
    <dbReference type="NCBI Taxonomy" id="582475"/>
    <lineage>
        <taxon>Bacteria</taxon>
        <taxon>Bacillati</taxon>
        <taxon>Bacillota</taxon>
        <taxon>Bacilli</taxon>
        <taxon>Bacillales</taxon>
        <taxon>Bacillaceae</taxon>
        <taxon>Lysinibacillus</taxon>
    </lineage>
</organism>
<proteinExistence type="predicted"/>
<dbReference type="InterPro" id="IPR003961">
    <property type="entry name" value="FN3_dom"/>
</dbReference>